<feature type="transmembrane region" description="Helical" evidence="1">
    <location>
        <begin position="225"/>
        <end position="243"/>
    </location>
</feature>
<dbReference type="EMBL" id="JAKELO010000002">
    <property type="protein sequence ID" value="MDE4907280.1"/>
    <property type="molecule type" value="Genomic_DNA"/>
</dbReference>
<evidence type="ECO:0000256" key="1">
    <source>
        <dbReference type="SAM" id="Phobius"/>
    </source>
</evidence>
<evidence type="ECO:0000313" key="2">
    <source>
        <dbReference type="EMBL" id="MDE4907280.1"/>
    </source>
</evidence>
<feature type="transmembrane region" description="Helical" evidence="1">
    <location>
        <begin position="68"/>
        <end position="87"/>
    </location>
</feature>
<feature type="transmembrane region" description="Helical" evidence="1">
    <location>
        <begin position="250"/>
        <end position="269"/>
    </location>
</feature>
<feature type="transmembrane region" description="Helical" evidence="1">
    <location>
        <begin position="44"/>
        <end position="61"/>
    </location>
</feature>
<feature type="transmembrane region" description="Helical" evidence="1">
    <location>
        <begin position="440"/>
        <end position="460"/>
    </location>
</feature>
<keyword evidence="1" id="KW-0472">Membrane</keyword>
<feature type="transmembrane region" description="Helical" evidence="1">
    <location>
        <begin position="275"/>
        <end position="294"/>
    </location>
</feature>
<feature type="transmembrane region" description="Helical" evidence="1">
    <location>
        <begin position="306"/>
        <end position="325"/>
    </location>
</feature>
<proteinExistence type="predicted"/>
<feature type="transmembrane region" description="Helical" evidence="1">
    <location>
        <begin position="472"/>
        <end position="490"/>
    </location>
</feature>
<comment type="caution">
    <text evidence="2">The sequence shown here is derived from an EMBL/GenBank/DDBJ whole genome shotgun (WGS) entry which is preliminary data.</text>
</comment>
<keyword evidence="3" id="KW-1185">Reference proteome</keyword>
<feature type="transmembrane region" description="Helical" evidence="1">
    <location>
        <begin position="174"/>
        <end position="195"/>
    </location>
</feature>
<feature type="transmembrane region" description="Helical" evidence="1">
    <location>
        <begin position="410"/>
        <end position="434"/>
    </location>
</feature>
<keyword evidence="1" id="KW-0812">Transmembrane</keyword>
<reference evidence="2" key="1">
    <citation type="submission" date="2022-01" db="EMBL/GenBank/DDBJ databases">
        <title>Draft genome of Methanogenium marinum DSM 15558.</title>
        <authorList>
            <person name="Chen S.-C."/>
            <person name="You Y.-T."/>
        </authorList>
    </citation>
    <scope>NUCLEOTIDE SEQUENCE</scope>
    <source>
        <strain evidence="2">DSM 15558</strain>
    </source>
</reference>
<name>A0A9Q4KNH6_9EURY</name>
<protein>
    <submittedName>
        <fullName evidence="2">Uncharacterized protein</fullName>
    </submittedName>
</protein>
<keyword evidence="1" id="KW-1133">Transmembrane helix</keyword>
<gene>
    <name evidence="2" type="ORF">L0665_01395</name>
</gene>
<evidence type="ECO:0000313" key="3">
    <source>
        <dbReference type="Proteomes" id="UP001143747"/>
    </source>
</evidence>
<accession>A0A9Q4KNH6</accession>
<sequence length="618" mass="71134">MGLAFIFASLVCLYLNKCLAKKKDIFHKVPIINQLALKIKLITNIIFFVSFTLSVLVYYTCGYIRPPIYFGLIALAFFSLFIELFLISTDGFQSNYYIFKTLIISISFRAERFFSFPIIPGNDTQFHLNLVTQIINLHHIPSPEINPTKYIYSPLWHTYVSISEILFEITPSKVLFLSVGIAFVIILSLFVFLIVRNLFNSQAGLIAVIFVNIADMIFVRGVTAIYTSSLVHCFFILILYFLISNKNRTLFQILIVFLIIETILTHQLSTFCVFLIMWVIFASKHIYTTLILNNTAQINYNKLKSLQIKILPLFISTIILIYYWANIGGEWDKSSFFGKMIVRLEKTISRMIQDYFSSSAYSSTVYENMFGNYDVLSNVLYNLGYNFLLSLAIIGIVICCYKQNRSLSRWAFISAAIVLFCVIYPGTFLGLGQIFIPHRFISFLEILLVIFAAYAAQLLYYCTDTISTKRCIYYAFIFIMIFLLITTPFINRNDPIYCVDREQRTGIYLSELAPIAWANNNSPIETLTVDPYISSRTLSTVEAYDLSTVKIHYFSPQPNHELESSIIIIRKYFEENSNHIVITGTFGKSVITNYSDTLYFVKIQFNNIYSSGSTHIYS</sequence>
<feature type="transmembrane region" description="Helical" evidence="1">
    <location>
        <begin position="379"/>
        <end position="401"/>
    </location>
</feature>
<dbReference type="AlphaFoldDB" id="A0A9Q4KNH6"/>
<dbReference type="Proteomes" id="UP001143747">
    <property type="component" value="Unassembled WGS sequence"/>
</dbReference>
<organism evidence="2 3">
    <name type="scientific">Methanogenium marinum</name>
    <dbReference type="NCBI Taxonomy" id="348610"/>
    <lineage>
        <taxon>Archaea</taxon>
        <taxon>Methanobacteriati</taxon>
        <taxon>Methanobacteriota</taxon>
        <taxon>Stenosarchaea group</taxon>
        <taxon>Methanomicrobia</taxon>
        <taxon>Methanomicrobiales</taxon>
        <taxon>Methanomicrobiaceae</taxon>
        <taxon>Methanogenium</taxon>
    </lineage>
</organism>
<dbReference type="RefSeq" id="WP_274923940.1">
    <property type="nucleotide sequence ID" value="NZ_JAKELO010000002.1"/>
</dbReference>